<dbReference type="SUPFAM" id="SSF56784">
    <property type="entry name" value="HAD-like"/>
    <property type="match status" value="1"/>
</dbReference>
<organism evidence="1 2">
    <name type="scientific">Clostridium baratii str. Sullivan</name>
    <dbReference type="NCBI Taxonomy" id="1415775"/>
    <lineage>
        <taxon>Bacteria</taxon>
        <taxon>Bacillati</taxon>
        <taxon>Bacillota</taxon>
        <taxon>Clostridia</taxon>
        <taxon>Eubacteriales</taxon>
        <taxon>Clostridiaceae</taxon>
        <taxon>Clostridium</taxon>
    </lineage>
</organism>
<dbReference type="Gene3D" id="3.40.50.1000">
    <property type="entry name" value="HAD superfamily/HAD-like"/>
    <property type="match status" value="1"/>
</dbReference>
<dbReference type="SFLD" id="SFLDG01140">
    <property type="entry name" value="C2.B:_Phosphomannomutase_and_P"/>
    <property type="match status" value="1"/>
</dbReference>
<dbReference type="eggNOG" id="COG0561">
    <property type="taxonomic scope" value="Bacteria"/>
</dbReference>
<dbReference type="InterPro" id="IPR023214">
    <property type="entry name" value="HAD_sf"/>
</dbReference>
<dbReference type="CDD" id="cd07516">
    <property type="entry name" value="HAD_Pase"/>
    <property type="match status" value="1"/>
</dbReference>
<dbReference type="InterPro" id="IPR000150">
    <property type="entry name" value="Cof"/>
</dbReference>
<dbReference type="GO" id="GO:0000287">
    <property type="term" value="F:magnesium ion binding"/>
    <property type="evidence" value="ECO:0007669"/>
    <property type="project" value="TreeGrafter"/>
</dbReference>
<accession>A0A0A7FXC4</accession>
<dbReference type="AlphaFoldDB" id="A0A0A7FXC4"/>
<dbReference type="EMBL" id="CP006905">
    <property type="protein sequence ID" value="AIY83486.1"/>
    <property type="molecule type" value="Genomic_DNA"/>
</dbReference>
<dbReference type="SFLD" id="SFLDS00003">
    <property type="entry name" value="Haloacid_Dehalogenase"/>
    <property type="match status" value="1"/>
</dbReference>
<protein>
    <submittedName>
        <fullName evidence="1">HAD hydrolase, IIB family protein</fullName>
    </submittedName>
</protein>
<dbReference type="GO" id="GO:0005829">
    <property type="term" value="C:cytosol"/>
    <property type="evidence" value="ECO:0007669"/>
    <property type="project" value="TreeGrafter"/>
</dbReference>
<sequence length="267" mass="30218">MYKLLALDLDGTLLRDDSTISDRTKKYISLARDKGVKIVLSTGRPLQGIMQYVEELSLLGDDEYVLAYNGCVVYNTSTLNSIVDNSLKGTDLKDIFNLAKDNSLYVHAFTKDYCYASHKTIYSDCETLYNKLDVKFIDFINDIDDEDDIIKVILIEEENKLDSFYRKIPKTFFDKYYIIRSLPHMLEFIKRGNSKALGLKALIDHIGIKRSEIIACGDAPNDLDMIQFAKIGVAMGNSHPNVKSASDFITSSNMDDGIVTVIKKYIL</sequence>
<evidence type="ECO:0000313" key="2">
    <source>
        <dbReference type="Proteomes" id="UP000030635"/>
    </source>
</evidence>
<keyword evidence="1" id="KW-0378">Hydrolase</keyword>
<proteinExistence type="predicted"/>
<dbReference type="Pfam" id="PF08282">
    <property type="entry name" value="Hydrolase_3"/>
    <property type="match status" value="1"/>
</dbReference>
<dbReference type="SFLD" id="SFLDG01144">
    <property type="entry name" value="C2.B.4:_PGP_Like"/>
    <property type="match status" value="1"/>
</dbReference>
<dbReference type="GO" id="GO:0016791">
    <property type="term" value="F:phosphatase activity"/>
    <property type="evidence" value="ECO:0007669"/>
    <property type="project" value="TreeGrafter"/>
</dbReference>
<keyword evidence="2" id="KW-1185">Reference proteome</keyword>
<dbReference type="PANTHER" id="PTHR10000">
    <property type="entry name" value="PHOSPHOSERINE PHOSPHATASE"/>
    <property type="match status" value="1"/>
</dbReference>
<dbReference type="RefSeq" id="WP_039311460.1">
    <property type="nucleotide sequence ID" value="NZ_CP006905.1"/>
</dbReference>
<dbReference type="NCBIfam" id="TIGR00099">
    <property type="entry name" value="Cof-subfamily"/>
    <property type="match status" value="1"/>
</dbReference>
<dbReference type="NCBIfam" id="TIGR01484">
    <property type="entry name" value="HAD-SF-IIB"/>
    <property type="match status" value="1"/>
</dbReference>
<dbReference type="KEGG" id="cbv:U729_578"/>
<evidence type="ECO:0000313" key="1">
    <source>
        <dbReference type="EMBL" id="AIY83486.1"/>
    </source>
</evidence>
<dbReference type="PANTHER" id="PTHR10000:SF8">
    <property type="entry name" value="HAD SUPERFAMILY HYDROLASE-LIKE, TYPE 3"/>
    <property type="match status" value="1"/>
</dbReference>
<dbReference type="Gene3D" id="3.30.1240.10">
    <property type="match status" value="1"/>
</dbReference>
<gene>
    <name evidence="1" type="ORF">U729_578</name>
</gene>
<dbReference type="InterPro" id="IPR006379">
    <property type="entry name" value="HAD-SF_hydro_IIB"/>
</dbReference>
<dbReference type="PROSITE" id="PS01229">
    <property type="entry name" value="COF_2"/>
    <property type="match status" value="1"/>
</dbReference>
<name>A0A0A7FXC4_9CLOT</name>
<dbReference type="Proteomes" id="UP000030635">
    <property type="component" value="Chromosome"/>
</dbReference>
<dbReference type="InterPro" id="IPR036412">
    <property type="entry name" value="HAD-like_sf"/>
</dbReference>
<dbReference type="OrthoDB" id="9781413at2"/>
<dbReference type="HOGENOM" id="CLU_044146_0_1_9"/>
<reference evidence="1 2" key="1">
    <citation type="journal article" date="2015" name="Infect. Genet. Evol.">
        <title>Genomic sequences of six botulinum neurotoxin-producing strains representing three clostridial species illustrate the mobility and diversity of botulinum neurotoxin genes.</title>
        <authorList>
            <person name="Smith T.J."/>
            <person name="Hill K.K."/>
            <person name="Xie G."/>
            <person name="Foley B.T."/>
            <person name="Williamson C.H."/>
            <person name="Foster J.T."/>
            <person name="Johnson S.L."/>
            <person name="Chertkov O."/>
            <person name="Teshima H."/>
            <person name="Gibbons H.S."/>
            <person name="Johnsky L.A."/>
            <person name="Karavis M.A."/>
            <person name="Smith L.A."/>
        </authorList>
    </citation>
    <scope>NUCLEOTIDE SEQUENCE [LARGE SCALE GENOMIC DNA]</scope>
    <source>
        <strain evidence="1">Sullivan</strain>
    </source>
</reference>